<dbReference type="InParanoid" id="W4K3J0"/>
<dbReference type="PRINTS" id="PR00463">
    <property type="entry name" value="EP450I"/>
</dbReference>
<proteinExistence type="inferred from homology"/>
<keyword evidence="11" id="KW-0732">Signal</keyword>
<dbReference type="HOGENOM" id="CLU_001570_2_3_1"/>
<dbReference type="GO" id="GO:0005506">
    <property type="term" value="F:iron ion binding"/>
    <property type="evidence" value="ECO:0007669"/>
    <property type="project" value="InterPro"/>
</dbReference>
<reference evidence="12 13" key="1">
    <citation type="journal article" date="2012" name="New Phytol.">
        <title>Insight into trade-off between wood decay and parasitism from the genome of a fungal forest pathogen.</title>
        <authorList>
            <person name="Olson A."/>
            <person name="Aerts A."/>
            <person name="Asiegbu F."/>
            <person name="Belbahri L."/>
            <person name="Bouzid O."/>
            <person name="Broberg A."/>
            <person name="Canback B."/>
            <person name="Coutinho P.M."/>
            <person name="Cullen D."/>
            <person name="Dalman K."/>
            <person name="Deflorio G."/>
            <person name="van Diepen L.T."/>
            <person name="Dunand C."/>
            <person name="Duplessis S."/>
            <person name="Durling M."/>
            <person name="Gonthier P."/>
            <person name="Grimwood J."/>
            <person name="Fossdal C.G."/>
            <person name="Hansson D."/>
            <person name="Henrissat B."/>
            <person name="Hietala A."/>
            <person name="Himmelstrand K."/>
            <person name="Hoffmeister D."/>
            <person name="Hogberg N."/>
            <person name="James T.Y."/>
            <person name="Karlsson M."/>
            <person name="Kohler A."/>
            <person name="Kues U."/>
            <person name="Lee Y.H."/>
            <person name="Lin Y.C."/>
            <person name="Lind M."/>
            <person name="Lindquist E."/>
            <person name="Lombard V."/>
            <person name="Lucas S."/>
            <person name="Lunden K."/>
            <person name="Morin E."/>
            <person name="Murat C."/>
            <person name="Park J."/>
            <person name="Raffaello T."/>
            <person name="Rouze P."/>
            <person name="Salamov A."/>
            <person name="Schmutz J."/>
            <person name="Solheim H."/>
            <person name="Stahlberg J."/>
            <person name="Velez H."/>
            <person name="de Vries R.P."/>
            <person name="Wiebenga A."/>
            <person name="Woodward S."/>
            <person name="Yakovlev I."/>
            <person name="Garbelotto M."/>
            <person name="Martin F."/>
            <person name="Grigoriev I.V."/>
            <person name="Stenlid J."/>
        </authorList>
    </citation>
    <scope>NUCLEOTIDE SEQUENCE [LARGE SCALE GENOMIC DNA]</scope>
    <source>
        <strain evidence="12 13">TC 32-1</strain>
    </source>
</reference>
<dbReference type="AlphaFoldDB" id="W4K3J0"/>
<keyword evidence="13" id="KW-1185">Reference proteome</keyword>
<dbReference type="Pfam" id="PF00067">
    <property type="entry name" value="p450"/>
    <property type="match status" value="1"/>
</dbReference>
<dbReference type="GO" id="GO:0020037">
    <property type="term" value="F:heme binding"/>
    <property type="evidence" value="ECO:0007669"/>
    <property type="project" value="InterPro"/>
</dbReference>
<dbReference type="PANTHER" id="PTHR46300:SF7">
    <property type="entry name" value="P450, PUTATIVE (EUROFUNG)-RELATED"/>
    <property type="match status" value="1"/>
</dbReference>
<dbReference type="GeneID" id="20678722"/>
<keyword evidence="8 10" id="KW-0503">Monooxygenase</keyword>
<dbReference type="InterPro" id="IPR050364">
    <property type="entry name" value="Cytochrome_P450_fung"/>
</dbReference>
<dbReference type="CDD" id="cd11065">
    <property type="entry name" value="CYP64-like"/>
    <property type="match status" value="1"/>
</dbReference>
<dbReference type="PROSITE" id="PS00086">
    <property type="entry name" value="CYTOCHROME_P450"/>
    <property type="match status" value="1"/>
</dbReference>
<gene>
    <name evidence="12" type="primary">cyp8</name>
    <name evidence="12" type="ORF">HETIRDRAFT_65233</name>
</gene>
<keyword evidence="6 10" id="KW-0560">Oxidoreductase</keyword>
<protein>
    <submittedName>
        <fullName evidence="12">Cytochrome P450 monooxygenase 8</fullName>
    </submittedName>
</protein>
<keyword evidence="7 9" id="KW-0408">Iron</keyword>
<feature type="signal peptide" evidence="11">
    <location>
        <begin position="1"/>
        <end position="21"/>
    </location>
</feature>
<dbReference type="InterPro" id="IPR017972">
    <property type="entry name" value="Cyt_P450_CS"/>
</dbReference>
<dbReference type="PANTHER" id="PTHR46300">
    <property type="entry name" value="P450, PUTATIVE (EUROFUNG)-RELATED-RELATED"/>
    <property type="match status" value="1"/>
</dbReference>
<organism evidence="12 13">
    <name type="scientific">Heterobasidion irregulare (strain TC 32-1)</name>
    <dbReference type="NCBI Taxonomy" id="747525"/>
    <lineage>
        <taxon>Eukaryota</taxon>
        <taxon>Fungi</taxon>
        <taxon>Dikarya</taxon>
        <taxon>Basidiomycota</taxon>
        <taxon>Agaricomycotina</taxon>
        <taxon>Agaricomycetes</taxon>
        <taxon>Russulales</taxon>
        <taxon>Bondarzewiaceae</taxon>
        <taxon>Heterobasidion</taxon>
        <taxon>Heterobasidion annosum species complex</taxon>
    </lineage>
</organism>
<dbReference type="InterPro" id="IPR001128">
    <property type="entry name" value="Cyt_P450"/>
</dbReference>
<evidence type="ECO:0000256" key="2">
    <source>
        <dbReference type="ARBA" id="ARBA00005179"/>
    </source>
</evidence>
<dbReference type="EMBL" id="KI925459">
    <property type="protein sequence ID" value="ETW80294.1"/>
    <property type="molecule type" value="Genomic_DNA"/>
</dbReference>
<evidence type="ECO:0000313" key="13">
    <source>
        <dbReference type="Proteomes" id="UP000030671"/>
    </source>
</evidence>
<dbReference type="OrthoDB" id="2789670at2759"/>
<feature type="chain" id="PRO_5004845143" evidence="11">
    <location>
        <begin position="22"/>
        <end position="508"/>
    </location>
</feature>
<sequence>METIVVVAALSLSLILFVRRARRPPLPPGPKSSWFGFGRPPVPEMFPWKTYEKWQKTYGDLNFYYAFGSPVAIINSRKVAEDLLEKRGAIYSSRPTRTMMGDLMGWSWSFGGMAYGDRWKKYRGTFQKHFRSSTVARYEPIQLKEVQTLLLNLKRTPEDFAHHMRRNAAALVMKINYDHDISDEGDVYVDLAEKAMASVAKAAIHGTYAVDYLPILKYIPSWFPGALFKRQAKEWRKLSEAMLQKPFEMVKQKMASGMAGPCVTTLEIEEGAQQKDFDVTMTQGIAAVSYAAGADTTVAGVISFFLAMMTHPDIQLQAQAEIDRVVGTDRLPNFEDRNRLPFVTCITWEILRWNPIAPIGVAHATVQDDVYEGYWIPKGTSLIPNIWRMFHDEAKYPDPHKFDPRRFEDEAKNAELGINELPLMTFGFGRRICPGRWLALDTIWITVASVLAVYNISKPKDENGVDVEQDVKYAGTVVSRPEPFKCLFVPRSKEALDLITQGGGQRAA</sequence>
<dbReference type="SUPFAM" id="SSF48264">
    <property type="entry name" value="Cytochrome P450"/>
    <property type="match status" value="1"/>
</dbReference>
<feature type="binding site" description="axial binding residue" evidence="9">
    <location>
        <position position="433"/>
    </location>
    <ligand>
        <name>heme</name>
        <dbReference type="ChEBI" id="CHEBI:30413"/>
    </ligand>
    <ligandPart>
        <name>Fe</name>
        <dbReference type="ChEBI" id="CHEBI:18248"/>
    </ligandPart>
</feature>
<evidence type="ECO:0000256" key="5">
    <source>
        <dbReference type="ARBA" id="ARBA00022723"/>
    </source>
</evidence>
<name>W4K3J0_HETIT</name>
<evidence type="ECO:0000256" key="8">
    <source>
        <dbReference type="ARBA" id="ARBA00023033"/>
    </source>
</evidence>
<evidence type="ECO:0000256" key="3">
    <source>
        <dbReference type="ARBA" id="ARBA00010617"/>
    </source>
</evidence>
<evidence type="ECO:0000256" key="7">
    <source>
        <dbReference type="ARBA" id="ARBA00023004"/>
    </source>
</evidence>
<dbReference type="Gene3D" id="1.10.630.10">
    <property type="entry name" value="Cytochrome P450"/>
    <property type="match status" value="1"/>
</dbReference>
<evidence type="ECO:0000313" key="12">
    <source>
        <dbReference type="EMBL" id="ETW80294.1"/>
    </source>
</evidence>
<keyword evidence="4 9" id="KW-0349">Heme</keyword>
<dbReference type="GO" id="GO:0004497">
    <property type="term" value="F:monooxygenase activity"/>
    <property type="evidence" value="ECO:0007669"/>
    <property type="project" value="UniProtKB-KW"/>
</dbReference>
<evidence type="ECO:0000256" key="4">
    <source>
        <dbReference type="ARBA" id="ARBA00022617"/>
    </source>
</evidence>
<dbReference type="KEGG" id="hir:HETIRDRAFT_65233"/>
<comment type="pathway">
    <text evidence="2">Secondary metabolite biosynthesis.</text>
</comment>
<comment type="cofactor">
    <cofactor evidence="1 9">
        <name>heme</name>
        <dbReference type="ChEBI" id="CHEBI:30413"/>
    </cofactor>
</comment>
<evidence type="ECO:0000256" key="11">
    <source>
        <dbReference type="SAM" id="SignalP"/>
    </source>
</evidence>
<dbReference type="RefSeq" id="XP_009546988.1">
    <property type="nucleotide sequence ID" value="XM_009548693.1"/>
</dbReference>
<evidence type="ECO:0000256" key="9">
    <source>
        <dbReference type="PIRSR" id="PIRSR602401-1"/>
    </source>
</evidence>
<evidence type="ECO:0000256" key="10">
    <source>
        <dbReference type="RuleBase" id="RU000461"/>
    </source>
</evidence>
<dbReference type="eggNOG" id="KOG0156">
    <property type="taxonomic scope" value="Eukaryota"/>
</dbReference>
<dbReference type="GO" id="GO:0016705">
    <property type="term" value="F:oxidoreductase activity, acting on paired donors, with incorporation or reduction of molecular oxygen"/>
    <property type="evidence" value="ECO:0007669"/>
    <property type="project" value="InterPro"/>
</dbReference>
<dbReference type="InterPro" id="IPR002401">
    <property type="entry name" value="Cyt_P450_E_grp-I"/>
</dbReference>
<dbReference type="Proteomes" id="UP000030671">
    <property type="component" value="Unassembled WGS sequence"/>
</dbReference>
<keyword evidence="5 9" id="KW-0479">Metal-binding</keyword>
<dbReference type="InterPro" id="IPR036396">
    <property type="entry name" value="Cyt_P450_sf"/>
</dbReference>
<evidence type="ECO:0000256" key="1">
    <source>
        <dbReference type="ARBA" id="ARBA00001971"/>
    </source>
</evidence>
<accession>W4K3J0</accession>
<evidence type="ECO:0000256" key="6">
    <source>
        <dbReference type="ARBA" id="ARBA00023002"/>
    </source>
</evidence>
<comment type="similarity">
    <text evidence="3 10">Belongs to the cytochrome P450 family.</text>
</comment>